<dbReference type="EMBL" id="LUGG01000006">
    <property type="protein sequence ID" value="OBZ73595.1"/>
    <property type="molecule type" value="Genomic_DNA"/>
</dbReference>
<evidence type="ECO:0000313" key="1">
    <source>
        <dbReference type="EMBL" id="OBZ73595.1"/>
    </source>
</evidence>
<name>A0A1C7M9K6_GRIFR</name>
<proteinExistence type="predicted"/>
<dbReference type="OrthoDB" id="5122891at2759"/>
<dbReference type="STRING" id="5627.A0A1C7M9K6"/>
<organism evidence="1 2">
    <name type="scientific">Grifola frondosa</name>
    <name type="common">Maitake</name>
    <name type="synonym">Polyporus frondosus</name>
    <dbReference type="NCBI Taxonomy" id="5627"/>
    <lineage>
        <taxon>Eukaryota</taxon>
        <taxon>Fungi</taxon>
        <taxon>Dikarya</taxon>
        <taxon>Basidiomycota</taxon>
        <taxon>Agaricomycotina</taxon>
        <taxon>Agaricomycetes</taxon>
        <taxon>Polyporales</taxon>
        <taxon>Grifolaceae</taxon>
        <taxon>Grifola</taxon>
    </lineage>
</organism>
<accession>A0A1C7M9K6</accession>
<dbReference type="AlphaFoldDB" id="A0A1C7M9K6"/>
<evidence type="ECO:0008006" key="3">
    <source>
        <dbReference type="Google" id="ProtNLM"/>
    </source>
</evidence>
<keyword evidence="2" id="KW-1185">Reference proteome</keyword>
<reference evidence="1 2" key="1">
    <citation type="submission" date="2016-03" db="EMBL/GenBank/DDBJ databases">
        <title>Whole genome sequencing of Grifola frondosa 9006-11.</title>
        <authorList>
            <person name="Min B."/>
            <person name="Park H."/>
            <person name="Kim J.-G."/>
            <person name="Cho H."/>
            <person name="Oh Y.-L."/>
            <person name="Kong W.-S."/>
            <person name="Choi I.-G."/>
        </authorList>
    </citation>
    <scope>NUCLEOTIDE SEQUENCE [LARGE SCALE GENOMIC DNA]</scope>
    <source>
        <strain evidence="1 2">9006-11</strain>
    </source>
</reference>
<protein>
    <recommendedName>
        <fullName evidence="3">Heterokaryon incompatibility domain-containing protein</fullName>
    </recommendedName>
</protein>
<dbReference type="Proteomes" id="UP000092993">
    <property type="component" value="Unassembled WGS sequence"/>
</dbReference>
<sequence>MLCERSKSYSGYQYHPRRISIFCAHRTVIPASSTGSIDQLHSSHLTHPQSSCGYCMLKPSSPRRPLHHVFSRPHIHRYRSSSYDAEKETTLQDVMDGKVSQKIVECCGVAHREGYQWVWIDTCCIDKSGAELSEAINSMFACEAHDRFTDSKWFKRGWTLPELLAPQEVVFFDEDWNYIGTKGGLADKISEVTRIPRDALLDPSKCTHTASHKGCPGLPTGRR</sequence>
<gene>
    <name evidence="1" type="ORF">A0H81_06086</name>
</gene>
<dbReference type="PANTHER" id="PTHR10622">
    <property type="entry name" value="HET DOMAIN-CONTAINING PROTEIN"/>
    <property type="match status" value="1"/>
</dbReference>
<comment type="caution">
    <text evidence="1">The sequence shown here is derived from an EMBL/GenBank/DDBJ whole genome shotgun (WGS) entry which is preliminary data.</text>
</comment>
<dbReference type="PANTHER" id="PTHR10622:SF10">
    <property type="entry name" value="HET DOMAIN-CONTAINING PROTEIN"/>
    <property type="match status" value="1"/>
</dbReference>
<evidence type="ECO:0000313" key="2">
    <source>
        <dbReference type="Proteomes" id="UP000092993"/>
    </source>
</evidence>